<feature type="domain" description="GFO/IDH/MocA-like oxidoreductase" evidence="2">
    <location>
        <begin position="145"/>
        <end position="277"/>
    </location>
</feature>
<dbReference type="Proteomes" id="UP000184368">
    <property type="component" value="Unassembled WGS sequence"/>
</dbReference>
<organism evidence="3 4">
    <name type="scientific">Cnuella takakiae</name>
    <dbReference type="NCBI Taxonomy" id="1302690"/>
    <lineage>
        <taxon>Bacteria</taxon>
        <taxon>Pseudomonadati</taxon>
        <taxon>Bacteroidota</taxon>
        <taxon>Chitinophagia</taxon>
        <taxon>Chitinophagales</taxon>
        <taxon>Chitinophagaceae</taxon>
        <taxon>Cnuella</taxon>
    </lineage>
</organism>
<evidence type="ECO:0000313" key="3">
    <source>
        <dbReference type="EMBL" id="SHE97711.1"/>
    </source>
</evidence>
<evidence type="ECO:0000313" key="4">
    <source>
        <dbReference type="Proteomes" id="UP000184368"/>
    </source>
</evidence>
<dbReference type="Gene3D" id="3.30.360.10">
    <property type="entry name" value="Dihydrodipicolinate Reductase, domain 2"/>
    <property type="match status" value="1"/>
</dbReference>
<sequence>MNRKLRMGMIGGGKDAFIGAIHRIAANADGLIELVCGALSINPETAVESGRMLFLPENRTYTNWEEMLEKESQLPEGERMDFVTIVTPNFAHFAPAMAALDKGFHVVIEKPITVSLAEAQQLAQKVEETGLTLCLTHTYTGYPMVKQAKQMVKDGVFGKIRKVYVSYHQGWLSKLSEREGNAQAAWRTDPKRSGKAGAMGDIGTHAFNLAEYITGQQVTKLCAALNIVVEGRALDDDGGVLLQFDNGATGVLTASQVTAGEENNLSIKIYGEEGGLEWHQQEPNTLLVKWLNKPTEVYRAGMAFTSDITKANTRTPGGHPEGYLEAFGNIYRNFARTLMAKMDGEAVDTSLVEFPSVKEGIRGMAFIDNVVRSHESNEKWTTFEVSVEHAVVA</sequence>
<dbReference type="SUPFAM" id="SSF55347">
    <property type="entry name" value="Glyceraldehyde-3-phosphate dehydrogenase-like, C-terminal domain"/>
    <property type="match status" value="1"/>
</dbReference>
<evidence type="ECO:0000259" key="2">
    <source>
        <dbReference type="Pfam" id="PF22725"/>
    </source>
</evidence>
<reference evidence="3 4" key="1">
    <citation type="submission" date="2016-11" db="EMBL/GenBank/DDBJ databases">
        <authorList>
            <person name="Jaros S."/>
            <person name="Januszkiewicz K."/>
            <person name="Wedrychowicz H."/>
        </authorList>
    </citation>
    <scope>NUCLEOTIDE SEQUENCE [LARGE SCALE GENOMIC DNA]</scope>
    <source>
        <strain evidence="3 4">DSM 26897</strain>
    </source>
</reference>
<dbReference type="Pfam" id="PF01408">
    <property type="entry name" value="GFO_IDH_MocA"/>
    <property type="match status" value="1"/>
</dbReference>
<feature type="domain" description="Gfo/Idh/MocA-like oxidoreductase N-terminal" evidence="1">
    <location>
        <begin position="6"/>
        <end position="135"/>
    </location>
</feature>
<dbReference type="InterPro" id="IPR051317">
    <property type="entry name" value="Gfo/Idh/MocA_oxidoreduct"/>
</dbReference>
<dbReference type="PANTHER" id="PTHR43708">
    <property type="entry name" value="CONSERVED EXPRESSED OXIDOREDUCTASE (EUROFUNG)"/>
    <property type="match status" value="1"/>
</dbReference>
<dbReference type="PANTHER" id="PTHR43708:SF3">
    <property type="entry name" value="OXIDOREDUCTASE"/>
    <property type="match status" value="1"/>
</dbReference>
<dbReference type="STRING" id="1302690.BUE76_14495"/>
<dbReference type="Gene3D" id="3.40.50.720">
    <property type="entry name" value="NAD(P)-binding Rossmann-like Domain"/>
    <property type="match status" value="1"/>
</dbReference>
<dbReference type="InterPro" id="IPR000683">
    <property type="entry name" value="Gfo/Idh/MocA-like_OxRdtase_N"/>
</dbReference>
<keyword evidence="4" id="KW-1185">Reference proteome</keyword>
<accession>A0A1M4XW38</accession>
<proteinExistence type="predicted"/>
<dbReference type="InterPro" id="IPR055170">
    <property type="entry name" value="GFO_IDH_MocA-like_dom"/>
</dbReference>
<dbReference type="InterPro" id="IPR036291">
    <property type="entry name" value="NAD(P)-bd_dom_sf"/>
</dbReference>
<name>A0A1M4XW38_9BACT</name>
<protein>
    <submittedName>
        <fullName evidence="3">Predicted dehydrogenase</fullName>
    </submittedName>
</protein>
<dbReference type="EMBL" id="FQUO01000004">
    <property type="protein sequence ID" value="SHE97711.1"/>
    <property type="molecule type" value="Genomic_DNA"/>
</dbReference>
<dbReference type="GO" id="GO:0000166">
    <property type="term" value="F:nucleotide binding"/>
    <property type="evidence" value="ECO:0007669"/>
    <property type="project" value="InterPro"/>
</dbReference>
<gene>
    <name evidence="3" type="ORF">SAMN05444008_10463</name>
</gene>
<dbReference type="Pfam" id="PF22725">
    <property type="entry name" value="GFO_IDH_MocA_C3"/>
    <property type="match status" value="1"/>
</dbReference>
<dbReference type="AlphaFoldDB" id="A0A1M4XW38"/>
<dbReference type="SUPFAM" id="SSF51735">
    <property type="entry name" value="NAD(P)-binding Rossmann-fold domains"/>
    <property type="match status" value="1"/>
</dbReference>
<evidence type="ECO:0000259" key="1">
    <source>
        <dbReference type="Pfam" id="PF01408"/>
    </source>
</evidence>
<dbReference type="RefSeq" id="WP_073041133.1">
    <property type="nucleotide sequence ID" value="NZ_FQUO01000004.1"/>
</dbReference>
<dbReference type="OrthoDB" id="9815825at2"/>